<name>A0A6I4IVP5_9FLAO</name>
<accession>A0A6I4IVP5</accession>
<comment type="caution">
    <text evidence="1">The sequence shown here is derived from an EMBL/GenBank/DDBJ whole genome shotgun (WGS) entry which is preliminary data.</text>
</comment>
<evidence type="ECO:0000313" key="1">
    <source>
        <dbReference type="EMBL" id="MVO11039.1"/>
    </source>
</evidence>
<dbReference type="EMBL" id="WQLW01000020">
    <property type="protein sequence ID" value="MVO11039.1"/>
    <property type="molecule type" value="Genomic_DNA"/>
</dbReference>
<sequence>MKKNKIFFAILTLCLIFSCGKDDDVNQEPNLEEQLVGKWNLEQQFYTSSNNEFYPSTCFKNNYALEFTSPENVTETFCRNNGVTGFQVTTLNYSYSVIDYTNDPNVKVLRIFSQSGGYNGGMLQKRYFIRSIDENNLELELFFLSDEFLTQGSANLEDNEKLTLKLSKQ</sequence>
<keyword evidence="2" id="KW-1185">Reference proteome</keyword>
<organism evidence="1 2">
    <name type="scientific">Flavobacterium profundi</name>
    <dbReference type="NCBI Taxonomy" id="1774945"/>
    <lineage>
        <taxon>Bacteria</taxon>
        <taxon>Pseudomonadati</taxon>
        <taxon>Bacteroidota</taxon>
        <taxon>Flavobacteriia</taxon>
        <taxon>Flavobacteriales</taxon>
        <taxon>Flavobacteriaceae</taxon>
        <taxon>Flavobacterium</taxon>
    </lineage>
</organism>
<dbReference type="PROSITE" id="PS51257">
    <property type="entry name" value="PROKAR_LIPOPROTEIN"/>
    <property type="match status" value="1"/>
</dbReference>
<dbReference type="AlphaFoldDB" id="A0A6I4IVP5"/>
<dbReference type="OrthoDB" id="1149002at2"/>
<gene>
    <name evidence="1" type="ORF">GOQ30_17840</name>
</gene>
<proteinExistence type="predicted"/>
<evidence type="ECO:0000313" key="2">
    <source>
        <dbReference type="Proteomes" id="UP000431264"/>
    </source>
</evidence>
<protein>
    <recommendedName>
        <fullName evidence="3">Lipocalin-like domain-containing protein</fullName>
    </recommendedName>
</protein>
<reference evidence="2" key="1">
    <citation type="submission" date="2019-05" db="EMBL/GenBank/DDBJ databases">
        <title>Flavobacterium profundi sp. nov., isolated from a deep-sea seamount.</title>
        <authorList>
            <person name="Zhang D.-C."/>
        </authorList>
    </citation>
    <scope>NUCLEOTIDE SEQUENCE [LARGE SCALE GENOMIC DNA]</scope>
    <source>
        <strain evidence="2">TP390</strain>
    </source>
</reference>
<dbReference type="Proteomes" id="UP000431264">
    <property type="component" value="Unassembled WGS sequence"/>
</dbReference>
<evidence type="ECO:0008006" key="3">
    <source>
        <dbReference type="Google" id="ProtNLM"/>
    </source>
</evidence>
<dbReference type="RefSeq" id="WP_140999457.1">
    <property type="nucleotide sequence ID" value="NZ_VDCZ01000020.1"/>
</dbReference>